<dbReference type="EMBL" id="BNDS01000002">
    <property type="protein sequence ID" value="GHH97024.1"/>
    <property type="molecule type" value="Genomic_DNA"/>
</dbReference>
<comment type="caution">
    <text evidence="2">The sequence shown here is derived from an EMBL/GenBank/DDBJ whole genome shotgun (WGS) entry which is preliminary data.</text>
</comment>
<gene>
    <name evidence="2" type="ORF">AM1BK_05670</name>
</gene>
<name>A0ABQ3MZ03_9BACI</name>
<dbReference type="Pfam" id="PF05598">
    <property type="entry name" value="DUF772"/>
    <property type="match status" value="1"/>
</dbReference>
<protein>
    <recommendedName>
        <fullName evidence="1">Transposase InsH N-terminal domain-containing protein</fullName>
    </recommendedName>
</protein>
<sequence length="89" mass="10531">MNPNILSSLHPGGGRPPYHPKMMLKVVLYSYINRIDSSRQMAKQLREKIYFMWLSGSQTPDFRTINRFRSKRIKDVTYETFFSLVDLLC</sequence>
<evidence type="ECO:0000313" key="3">
    <source>
        <dbReference type="Proteomes" id="UP000637074"/>
    </source>
</evidence>
<evidence type="ECO:0000313" key="2">
    <source>
        <dbReference type="EMBL" id="GHH97024.1"/>
    </source>
</evidence>
<dbReference type="Proteomes" id="UP000637074">
    <property type="component" value="Unassembled WGS sequence"/>
</dbReference>
<keyword evidence="3" id="KW-1185">Reference proteome</keyword>
<dbReference type="PANTHER" id="PTHR33408">
    <property type="entry name" value="TRANSPOSASE"/>
    <property type="match status" value="1"/>
</dbReference>
<dbReference type="InterPro" id="IPR008490">
    <property type="entry name" value="Transposase_InsH_N"/>
</dbReference>
<organism evidence="2 3">
    <name type="scientific">Neobacillus kokaensis</name>
    <dbReference type="NCBI Taxonomy" id="2759023"/>
    <lineage>
        <taxon>Bacteria</taxon>
        <taxon>Bacillati</taxon>
        <taxon>Bacillota</taxon>
        <taxon>Bacilli</taxon>
        <taxon>Bacillales</taxon>
        <taxon>Bacillaceae</taxon>
        <taxon>Neobacillus</taxon>
    </lineage>
</organism>
<accession>A0ABQ3MZ03</accession>
<reference evidence="2 3" key="1">
    <citation type="journal article" date="2022" name="Int. J. Syst. Evol. Microbiol.">
        <title>Neobacillus kokaensis sp. nov., isolated from soil.</title>
        <authorList>
            <person name="Yuki K."/>
            <person name="Matsubara H."/>
            <person name="Yamaguchi S."/>
        </authorList>
    </citation>
    <scope>NUCLEOTIDE SEQUENCE [LARGE SCALE GENOMIC DNA]</scope>
    <source>
        <strain evidence="2 3">LOB 377</strain>
    </source>
</reference>
<feature type="domain" description="Transposase InsH N-terminal" evidence="1">
    <location>
        <begin position="6"/>
        <end position="71"/>
    </location>
</feature>
<dbReference type="PANTHER" id="PTHR33408:SF2">
    <property type="entry name" value="TRANSPOSASE DDE DOMAIN-CONTAINING PROTEIN"/>
    <property type="match status" value="1"/>
</dbReference>
<proteinExistence type="predicted"/>
<evidence type="ECO:0000259" key="1">
    <source>
        <dbReference type="Pfam" id="PF05598"/>
    </source>
</evidence>